<evidence type="ECO:0000313" key="11">
    <source>
        <dbReference type="EMBL" id="KYH31778.1"/>
    </source>
</evidence>
<comment type="subcellular location">
    <subcellularLocation>
        <location evidence="1">Cell membrane</location>
        <topology evidence="1">Multi-pass membrane protein</topology>
    </subcellularLocation>
</comment>
<dbReference type="GO" id="GO:0071111">
    <property type="term" value="F:cyclic-guanylate-specific phosphodiesterase activity"/>
    <property type="evidence" value="ECO:0007669"/>
    <property type="project" value="UniProtKB-EC"/>
</dbReference>
<dbReference type="PROSITE" id="PS51831">
    <property type="entry name" value="HD"/>
    <property type="match status" value="1"/>
</dbReference>
<evidence type="ECO:0000313" key="12">
    <source>
        <dbReference type="Proteomes" id="UP000075531"/>
    </source>
</evidence>
<evidence type="ECO:0000256" key="4">
    <source>
        <dbReference type="ARBA" id="ARBA00022989"/>
    </source>
</evidence>
<dbReference type="SUPFAM" id="SSF109604">
    <property type="entry name" value="HD-domain/PDEase-like"/>
    <property type="match status" value="1"/>
</dbReference>
<evidence type="ECO:0000256" key="5">
    <source>
        <dbReference type="ARBA" id="ARBA00023136"/>
    </source>
</evidence>
<dbReference type="Gene3D" id="6.10.340.10">
    <property type="match status" value="1"/>
</dbReference>
<dbReference type="GO" id="GO:0007165">
    <property type="term" value="P:signal transduction"/>
    <property type="evidence" value="ECO:0007669"/>
    <property type="project" value="InterPro"/>
</dbReference>
<dbReference type="InterPro" id="IPR029151">
    <property type="entry name" value="Sensor-like_sf"/>
</dbReference>
<evidence type="ECO:0000256" key="3">
    <source>
        <dbReference type="ARBA" id="ARBA00022692"/>
    </source>
</evidence>
<name>A0A151AVW6_9CLOT</name>
<dbReference type="Pfam" id="PF00672">
    <property type="entry name" value="HAMP"/>
    <property type="match status" value="1"/>
</dbReference>
<dbReference type="InterPro" id="IPR006675">
    <property type="entry name" value="HDIG_dom"/>
</dbReference>
<dbReference type="CDD" id="cd18773">
    <property type="entry name" value="PDC1_HK_sensor"/>
    <property type="match status" value="1"/>
</dbReference>
<dbReference type="InterPro" id="IPR033479">
    <property type="entry name" value="dCache_1"/>
</dbReference>
<dbReference type="RefSeq" id="WP_153016328.1">
    <property type="nucleotide sequence ID" value="NZ_LTBA01000043.1"/>
</dbReference>
<dbReference type="STRING" id="1121338.CLTEP_23230"/>
<dbReference type="CDD" id="cd06225">
    <property type="entry name" value="HAMP"/>
    <property type="match status" value="1"/>
</dbReference>
<keyword evidence="5 7" id="KW-0472">Membrane</keyword>
<feature type="domain" description="HAMP" evidence="8">
    <location>
        <begin position="296"/>
        <end position="348"/>
    </location>
</feature>
<evidence type="ECO:0000256" key="6">
    <source>
        <dbReference type="SAM" id="Coils"/>
    </source>
</evidence>
<evidence type="ECO:0000259" key="8">
    <source>
        <dbReference type="PROSITE" id="PS50885"/>
    </source>
</evidence>
<reference evidence="11 12" key="1">
    <citation type="submission" date="2016-02" db="EMBL/GenBank/DDBJ databases">
        <title>Genome sequence of Clostridium tepidiprofundi DSM 19306.</title>
        <authorList>
            <person name="Poehlein A."/>
            <person name="Daniel R."/>
        </authorList>
    </citation>
    <scope>NUCLEOTIDE SEQUENCE [LARGE SCALE GENOMIC DNA]</scope>
    <source>
        <strain evidence="11 12">DSM 19306</strain>
    </source>
</reference>
<dbReference type="InterPro" id="IPR003660">
    <property type="entry name" value="HAMP_dom"/>
</dbReference>
<dbReference type="InterPro" id="IPR003018">
    <property type="entry name" value="GAF"/>
</dbReference>
<dbReference type="InterPro" id="IPR003607">
    <property type="entry name" value="HD/PDEase_dom"/>
</dbReference>
<gene>
    <name evidence="11" type="primary">rpfG_4</name>
    <name evidence="11" type="ORF">CLTEP_23230</name>
</gene>
<dbReference type="Pfam" id="PF13185">
    <property type="entry name" value="GAF_2"/>
    <property type="match status" value="1"/>
</dbReference>
<dbReference type="Pfam" id="PF13487">
    <property type="entry name" value="HD_5"/>
    <property type="match status" value="1"/>
</dbReference>
<evidence type="ECO:0000259" key="10">
    <source>
        <dbReference type="PROSITE" id="PS51832"/>
    </source>
</evidence>
<proteinExistence type="predicted"/>
<dbReference type="InterPro" id="IPR006674">
    <property type="entry name" value="HD_domain"/>
</dbReference>
<feature type="coiled-coil region" evidence="6">
    <location>
        <begin position="350"/>
        <end position="405"/>
    </location>
</feature>
<dbReference type="CDD" id="cd00077">
    <property type="entry name" value="HDc"/>
    <property type="match status" value="1"/>
</dbReference>
<dbReference type="EMBL" id="LTBA01000043">
    <property type="protein sequence ID" value="KYH31778.1"/>
    <property type="molecule type" value="Genomic_DNA"/>
</dbReference>
<dbReference type="SUPFAM" id="SSF55781">
    <property type="entry name" value="GAF domain-like"/>
    <property type="match status" value="1"/>
</dbReference>
<dbReference type="GO" id="GO:0005886">
    <property type="term" value="C:plasma membrane"/>
    <property type="evidence" value="ECO:0007669"/>
    <property type="project" value="UniProtKB-SubCell"/>
</dbReference>
<keyword evidence="4 7" id="KW-1133">Transmembrane helix</keyword>
<feature type="domain" description="HD-GYP" evidence="10">
    <location>
        <begin position="557"/>
        <end position="752"/>
    </location>
</feature>
<keyword evidence="11" id="KW-0378">Hydrolase</keyword>
<dbReference type="OrthoDB" id="9804747at2"/>
<dbReference type="Gene3D" id="3.30.450.20">
    <property type="entry name" value="PAS domain"/>
    <property type="match status" value="1"/>
</dbReference>
<dbReference type="SMART" id="SM00471">
    <property type="entry name" value="HDc"/>
    <property type="match status" value="1"/>
</dbReference>
<dbReference type="Gene3D" id="1.10.3210.10">
    <property type="entry name" value="Hypothetical protein af1432"/>
    <property type="match status" value="1"/>
</dbReference>
<dbReference type="Proteomes" id="UP000075531">
    <property type="component" value="Unassembled WGS sequence"/>
</dbReference>
<dbReference type="SUPFAM" id="SSF158472">
    <property type="entry name" value="HAMP domain-like"/>
    <property type="match status" value="1"/>
</dbReference>
<dbReference type="SMART" id="SM00065">
    <property type="entry name" value="GAF"/>
    <property type="match status" value="1"/>
</dbReference>
<keyword evidence="3 7" id="KW-0812">Transmembrane</keyword>
<dbReference type="AlphaFoldDB" id="A0A151AVW6"/>
<keyword evidence="2" id="KW-1003">Cell membrane</keyword>
<dbReference type="SMART" id="SM00304">
    <property type="entry name" value="HAMP"/>
    <property type="match status" value="1"/>
</dbReference>
<dbReference type="InterPro" id="IPR037522">
    <property type="entry name" value="HD_GYP_dom"/>
</dbReference>
<dbReference type="NCBIfam" id="TIGR00277">
    <property type="entry name" value="HDIG"/>
    <property type="match status" value="1"/>
</dbReference>
<accession>A0A151AVW6</accession>
<dbReference type="PATRIC" id="fig|1121338.3.peg.2401"/>
<keyword evidence="6" id="KW-0175">Coiled coil</keyword>
<comment type="caution">
    <text evidence="11">The sequence shown here is derived from an EMBL/GenBank/DDBJ whole genome shotgun (WGS) entry which is preliminary data.</text>
</comment>
<protein>
    <submittedName>
        <fullName evidence="11">Cyclic di-GMP phosphodiesterase response regulator RpfG</fullName>
        <ecNumber evidence="11">3.1.4.52</ecNumber>
    </submittedName>
</protein>
<organism evidence="11 12">
    <name type="scientific">Clostridium tepidiprofundi DSM 19306</name>
    <dbReference type="NCBI Taxonomy" id="1121338"/>
    <lineage>
        <taxon>Bacteria</taxon>
        <taxon>Bacillati</taxon>
        <taxon>Bacillota</taxon>
        <taxon>Clostridia</taxon>
        <taxon>Eubacteriales</taxon>
        <taxon>Clostridiaceae</taxon>
        <taxon>Clostridium</taxon>
    </lineage>
</organism>
<dbReference type="EC" id="3.1.4.52" evidence="11"/>
<dbReference type="SUPFAM" id="SSF103190">
    <property type="entry name" value="Sensory domain-like"/>
    <property type="match status" value="1"/>
</dbReference>
<dbReference type="PANTHER" id="PTHR43155:SF2">
    <property type="entry name" value="CYCLIC DI-GMP PHOSPHODIESTERASE PA4108"/>
    <property type="match status" value="1"/>
</dbReference>
<evidence type="ECO:0000256" key="1">
    <source>
        <dbReference type="ARBA" id="ARBA00004651"/>
    </source>
</evidence>
<evidence type="ECO:0000259" key="9">
    <source>
        <dbReference type="PROSITE" id="PS51831"/>
    </source>
</evidence>
<evidence type="ECO:0000256" key="2">
    <source>
        <dbReference type="ARBA" id="ARBA00022475"/>
    </source>
</evidence>
<feature type="transmembrane region" description="Helical" evidence="7">
    <location>
        <begin position="275"/>
        <end position="295"/>
    </location>
</feature>
<dbReference type="Gene3D" id="3.30.450.40">
    <property type="match status" value="1"/>
</dbReference>
<dbReference type="InterPro" id="IPR029016">
    <property type="entry name" value="GAF-like_dom_sf"/>
</dbReference>
<dbReference type="PROSITE" id="PS51832">
    <property type="entry name" value="HD_GYP"/>
    <property type="match status" value="1"/>
</dbReference>
<dbReference type="Pfam" id="PF02743">
    <property type="entry name" value="dCache_1"/>
    <property type="match status" value="1"/>
</dbReference>
<feature type="domain" description="HD" evidence="9">
    <location>
        <begin position="579"/>
        <end position="701"/>
    </location>
</feature>
<evidence type="ECO:0000256" key="7">
    <source>
        <dbReference type="SAM" id="Phobius"/>
    </source>
</evidence>
<dbReference type="PANTHER" id="PTHR43155">
    <property type="entry name" value="CYCLIC DI-GMP PHOSPHODIESTERASE PA4108-RELATED"/>
    <property type="match status" value="1"/>
</dbReference>
<sequence length="755" mass="87579">MNFHSVRSRLVALFIILSVLPSIVLGISINSKVQKDIVKKHEQIKIESMVDEVNKHQKWFSNKEDILRLMQSNYIYLESMINSKNSFDKVNSYLKEQLKLVGDFYNLYIVMEDGRYFTSSGGITNIDLRKRQWYVRTIKNKKIVWTQPYEDIISGDLVITVSMPLYDQNYDVKGVIGADFKFRDIIKNLKEIKIDNYASTYIINNNGDIVCHFGEDSLDVKQLEKCSVSLNNHNILNIKKEYVVACADIKGIDWRIISFEKKDILYSNLIRIRKYILYNGIITFFVMIILGLFIAKELLRPLDELKTGIIELQNRNYDYRVLLNRKDEFGELADAFNNTANVLKGYDNKLKRRTRQLIDTNERLQEMNAEYEAAYEQLLSTTYQLDKSEKEILKMNKELKTINKISADLNKTMDLEKMLQNVVFNLSDLLNLRICTIRLLREDGKLELTAYSGNHTELLLEKEISITDKIIGEAVISKTIIKNERATKEICEYYNKPKKDEVIKYFNIMPIVARKKSMGVLIIVTTQKLTESDFNILTSTVNQTAIMIENIKLYENLKQNYLKTIKALIAAVEAKDKYTEGHSLRVSKYALLIAKEMGLSKEMCEKIEIGGLLHDIGKIGINEKILTKKGKLNVDEYDKIKQHPEIGYKILERVGFSDTIMNIVRYHHKRFDLKGYPEDKQISRLPLEASIIGVADTFDAITSNRSYRKAMSYKKAIHELKKNKGTQFDPNVVDAMITIYNDYMDRIEEIAIMSL</sequence>
<keyword evidence="12" id="KW-1185">Reference proteome</keyword>
<dbReference type="PROSITE" id="PS50885">
    <property type="entry name" value="HAMP"/>
    <property type="match status" value="1"/>
</dbReference>